<dbReference type="SUPFAM" id="SSF110296">
    <property type="entry name" value="Oligoxyloglucan reducing end-specific cellobiohydrolase"/>
    <property type="match status" value="1"/>
</dbReference>
<reference evidence="1 2" key="1">
    <citation type="submission" date="2020-03" db="EMBL/GenBank/DDBJ databases">
        <title>Genomic Encyclopedia of Type Strains, Phase IV (KMG-IV): sequencing the most valuable type-strain genomes for metagenomic binning, comparative biology and taxonomic classification.</title>
        <authorList>
            <person name="Goeker M."/>
        </authorList>
    </citation>
    <scope>NUCLEOTIDE SEQUENCE [LARGE SCALE GENOMIC DNA]</scope>
    <source>
        <strain evidence="1 2">DSM 105096</strain>
    </source>
</reference>
<dbReference type="Proteomes" id="UP000770785">
    <property type="component" value="Unassembled WGS sequence"/>
</dbReference>
<dbReference type="Pfam" id="PF15892">
    <property type="entry name" value="BNR_4"/>
    <property type="match status" value="1"/>
</dbReference>
<name>A0ABX0XGX9_9BACT</name>
<protein>
    <recommendedName>
        <fullName evidence="3">Neuraminidase</fullName>
    </recommendedName>
</protein>
<accession>A0ABX0XGX9</accession>
<organism evidence="1 2">
    <name type="scientific">Neolewinella antarctica</name>
    <dbReference type="NCBI Taxonomy" id="442734"/>
    <lineage>
        <taxon>Bacteria</taxon>
        <taxon>Pseudomonadati</taxon>
        <taxon>Bacteroidota</taxon>
        <taxon>Saprospiria</taxon>
        <taxon>Saprospirales</taxon>
        <taxon>Lewinellaceae</taxon>
        <taxon>Neolewinella</taxon>
    </lineage>
</organism>
<proteinExistence type="predicted"/>
<evidence type="ECO:0000313" key="1">
    <source>
        <dbReference type="EMBL" id="NJC28400.1"/>
    </source>
</evidence>
<gene>
    <name evidence="1" type="ORF">GGR27_003923</name>
</gene>
<dbReference type="EMBL" id="JAATJH010000011">
    <property type="protein sequence ID" value="NJC28400.1"/>
    <property type="molecule type" value="Genomic_DNA"/>
</dbReference>
<sequence length="486" mass="54494">MTVTSHQKQQAMIGIFTPDPNLPTVMSITHRPAIHLLTAALFFRSRYLLMAAGCAVAVLLTSCAVTKSEVEGNQPVVFPIAKGWAENSVNAVVFRRNSVVSDETHQYVAYYNAAGKLMLAKRRLGSADWEIKETPYSGNTRDAHNTISIMLDGDGYLHVSWDHHGHQLRYSRSVAPGSLDLTEKMAMTGDLENKVTYPEFHRLANGNLIFLYRDGSSGAGDLIMKKYDTGKREWVLLHAPIIDGEGARNAYWQMCADKLGGLHLSWVWRASSDVATNHDIAYAKSLDGGVTWQKSTGEMYQLPITAEQSEYAAIIPMNSELINTTSMCADEAGNPYIANYWRRGDSDVPQYHAVYHRGGSWRVSQVTNRTTNFSLSGSGSKRIPLSRPQILAATNDGKERLYLIYRDEERQNGVSVAICEDVDKMEWKTEYLYAQSVGFWEPSYDTERWKRDGILSLYLQFVEQGDAEGTVAHKPTMVSVLDWQPR</sequence>
<dbReference type="RefSeq" id="WP_209038004.1">
    <property type="nucleotide sequence ID" value="NZ_JAATJH010000011.1"/>
</dbReference>
<evidence type="ECO:0008006" key="3">
    <source>
        <dbReference type="Google" id="ProtNLM"/>
    </source>
</evidence>
<evidence type="ECO:0000313" key="2">
    <source>
        <dbReference type="Proteomes" id="UP000770785"/>
    </source>
</evidence>
<comment type="caution">
    <text evidence="1">The sequence shown here is derived from an EMBL/GenBank/DDBJ whole genome shotgun (WGS) entry which is preliminary data.</text>
</comment>
<keyword evidence="2" id="KW-1185">Reference proteome</keyword>